<proteinExistence type="predicted"/>
<reference evidence="3" key="1">
    <citation type="submission" date="2020-11" db="EMBL/GenBank/DDBJ databases">
        <title>Sequencing the genomes of 1000 actinobacteria strains.</title>
        <authorList>
            <person name="Klenk H.-P."/>
        </authorList>
    </citation>
    <scope>NUCLEOTIDE SEQUENCE</scope>
    <source>
        <strain evidence="3">DSM 26152</strain>
    </source>
</reference>
<dbReference type="PANTHER" id="PTHR36836:SF1">
    <property type="entry name" value="COLANIC ACID BIOSYNTHESIS PROTEIN WCAK"/>
    <property type="match status" value="1"/>
</dbReference>
<feature type="coiled-coil region" evidence="1">
    <location>
        <begin position="298"/>
        <end position="332"/>
    </location>
</feature>
<dbReference type="Proteomes" id="UP000625033">
    <property type="component" value="Unassembled WGS sequence"/>
</dbReference>
<evidence type="ECO:0000313" key="3">
    <source>
        <dbReference type="EMBL" id="MBG6085440.1"/>
    </source>
</evidence>
<gene>
    <name evidence="3" type="ORF">IW252_002207</name>
</gene>
<comment type="caution">
    <text evidence="3">The sequence shown here is derived from an EMBL/GenBank/DDBJ whole genome shotgun (WGS) entry which is preliminary data.</text>
</comment>
<dbReference type="PANTHER" id="PTHR36836">
    <property type="entry name" value="COLANIC ACID BIOSYNTHESIS PROTEIN WCAK"/>
    <property type="match status" value="1"/>
</dbReference>
<dbReference type="AlphaFoldDB" id="A0A931DEN7"/>
<dbReference type="GO" id="GO:0016740">
    <property type="term" value="F:transferase activity"/>
    <property type="evidence" value="ECO:0007669"/>
    <property type="project" value="UniProtKB-KW"/>
</dbReference>
<accession>A0A931DEN7</accession>
<evidence type="ECO:0000259" key="2">
    <source>
        <dbReference type="Pfam" id="PF04230"/>
    </source>
</evidence>
<sequence length="335" mass="36577">MSETLEIIADSLGECRITILASQPETFRHLNATLLPTVPTVRGWDRRTLATLKNINKFDVVIAVGGGYLRAGTLVETLKTLLVHGPQLLAASRANTPTFYLPQSIGPARFGVQALFRTLLKNVSRVYVRDDRSLNEFAGINVRRFPDLAAATASASRPTNGLVDPTPVLSIRDVHGSVKADIHRVARMLGTYDAYIQSTTRGNDDRPATATLCPRRLVSRKELMTRGGTPRVVLAVRLHAALMALAAGHYVIHLAYERKGFGAFSDLGLSDWVHSVNSFPPSKVFAQLQELLTNPAARDAYDARLADSASNIANARNEILEEIRAISSANRQQST</sequence>
<protein>
    <submittedName>
        <fullName evidence="3">Polysaccharide pyruvyl transferase WcaK-like protein</fullName>
    </submittedName>
</protein>
<keyword evidence="1" id="KW-0175">Coiled coil</keyword>
<dbReference type="EMBL" id="JADOTZ010000001">
    <property type="protein sequence ID" value="MBG6085440.1"/>
    <property type="molecule type" value="Genomic_DNA"/>
</dbReference>
<evidence type="ECO:0000256" key="1">
    <source>
        <dbReference type="SAM" id="Coils"/>
    </source>
</evidence>
<organism evidence="3 4">
    <name type="scientific">Zhihengliuella flava</name>
    <dbReference type="NCBI Taxonomy" id="1285193"/>
    <lineage>
        <taxon>Bacteria</taxon>
        <taxon>Bacillati</taxon>
        <taxon>Actinomycetota</taxon>
        <taxon>Actinomycetes</taxon>
        <taxon>Micrococcales</taxon>
        <taxon>Micrococcaceae</taxon>
        <taxon>Zhihengliuella</taxon>
    </lineage>
</organism>
<keyword evidence="4" id="KW-1185">Reference proteome</keyword>
<evidence type="ECO:0000313" key="4">
    <source>
        <dbReference type="Proteomes" id="UP000625033"/>
    </source>
</evidence>
<dbReference type="Pfam" id="PF04230">
    <property type="entry name" value="PS_pyruv_trans"/>
    <property type="match status" value="1"/>
</dbReference>
<name>A0A931DEN7_9MICC</name>
<feature type="domain" description="Polysaccharide pyruvyl transferase" evidence="2">
    <location>
        <begin position="51"/>
        <end position="150"/>
    </location>
</feature>
<dbReference type="InterPro" id="IPR007345">
    <property type="entry name" value="Polysacch_pyruvyl_Trfase"/>
</dbReference>
<keyword evidence="3" id="KW-0808">Transferase</keyword>